<dbReference type="EMBL" id="JBHSED010000019">
    <property type="protein sequence ID" value="MFC4304165.1"/>
    <property type="molecule type" value="Genomic_DNA"/>
</dbReference>
<sequence>MLSMMVKFYTVAELVIRLAEAKRGGTLERLMSEIQRCQLLILAANETNIILRLAEL</sequence>
<protein>
    <submittedName>
        <fullName evidence="1">Uncharacterized protein</fullName>
    </submittedName>
</protein>
<gene>
    <name evidence="1" type="ORF">ACFO1S_12065</name>
</gene>
<name>A0ABV8SA28_9BACL</name>
<evidence type="ECO:0000313" key="2">
    <source>
        <dbReference type="Proteomes" id="UP001595755"/>
    </source>
</evidence>
<organism evidence="1 2">
    <name type="scientific">Cohnella boryungensis</name>
    <dbReference type="NCBI Taxonomy" id="768479"/>
    <lineage>
        <taxon>Bacteria</taxon>
        <taxon>Bacillati</taxon>
        <taxon>Bacillota</taxon>
        <taxon>Bacilli</taxon>
        <taxon>Bacillales</taxon>
        <taxon>Paenibacillaceae</taxon>
        <taxon>Cohnella</taxon>
    </lineage>
</organism>
<reference evidence="2" key="1">
    <citation type="journal article" date="2019" name="Int. J. Syst. Evol. Microbiol.">
        <title>The Global Catalogue of Microorganisms (GCM) 10K type strain sequencing project: providing services to taxonomists for standard genome sequencing and annotation.</title>
        <authorList>
            <consortium name="The Broad Institute Genomics Platform"/>
            <consortium name="The Broad Institute Genome Sequencing Center for Infectious Disease"/>
            <person name="Wu L."/>
            <person name="Ma J."/>
        </authorList>
    </citation>
    <scope>NUCLEOTIDE SEQUENCE [LARGE SCALE GENOMIC DNA]</scope>
    <source>
        <strain evidence="2">CGMCC 4.1641</strain>
    </source>
</reference>
<evidence type="ECO:0000313" key="1">
    <source>
        <dbReference type="EMBL" id="MFC4304165.1"/>
    </source>
</evidence>
<proteinExistence type="predicted"/>
<accession>A0ABV8SA28</accession>
<keyword evidence="2" id="KW-1185">Reference proteome</keyword>
<comment type="caution">
    <text evidence="1">The sequence shown here is derived from an EMBL/GenBank/DDBJ whole genome shotgun (WGS) entry which is preliminary data.</text>
</comment>
<dbReference type="Proteomes" id="UP001595755">
    <property type="component" value="Unassembled WGS sequence"/>
</dbReference>